<keyword evidence="1" id="KW-0547">Nucleotide-binding</keyword>
<dbReference type="SUPFAM" id="SSF52540">
    <property type="entry name" value="P-loop containing nucleoside triphosphate hydrolases"/>
    <property type="match status" value="1"/>
</dbReference>
<dbReference type="GO" id="GO:0005524">
    <property type="term" value="F:ATP binding"/>
    <property type="evidence" value="ECO:0007669"/>
    <property type="project" value="UniProtKB-KW"/>
</dbReference>
<dbReference type="PANTHER" id="PTHR42798">
    <property type="entry name" value="LIPOPROTEIN-RELEASING SYSTEM ATP-BINDING PROTEIN LOLD"/>
    <property type="match status" value="1"/>
</dbReference>
<comment type="caution">
    <text evidence="4">The sequence shown here is derived from an EMBL/GenBank/DDBJ whole genome shotgun (WGS) entry which is preliminary data.</text>
</comment>
<organism evidence="4 5">
    <name type="scientific">Candidatus Enterococcus ikei</name>
    <dbReference type="NCBI Taxonomy" id="2815326"/>
    <lineage>
        <taxon>Bacteria</taxon>
        <taxon>Bacillati</taxon>
        <taxon>Bacillota</taxon>
        <taxon>Bacilli</taxon>
        <taxon>Lactobacillales</taxon>
        <taxon>Enterococcaceae</taxon>
        <taxon>Enterococcus</taxon>
    </lineage>
</organism>
<evidence type="ECO:0000259" key="3">
    <source>
        <dbReference type="PROSITE" id="PS50893"/>
    </source>
</evidence>
<name>A0ABS3H512_9ENTE</name>
<dbReference type="EMBL" id="JAFLWD010000048">
    <property type="protein sequence ID" value="MBO0441789.1"/>
    <property type="molecule type" value="Genomic_DNA"/>
</dbReference>
<dbReference type="PROSITE" id="PS00211">
    <property type="entry name" value="ABC_TRANSPORTER_1"/>
    <property type="match status" value="1"/>
</dbReference>
<dbReference type="InterPro" id="IPR027417">
    <property type="entry name" value="P-loop_NTPase"/>
</dbReference>
<reference evidence="4 5" key="1">
    <citation type="submission" date="2021-03" db="EMBL/GenBank/DDBJ databases">
        <title>Enterococcal diversity collection.</title>
        <authorList>
            <person name="Gilmore M.S."/>
            <person name="Schwartzman J."/>
            <person name="Van Tyne D."/>
            <person name="Martin M."/>
            <person name="Earl A.M."/>
            <person name="Manson A.L."/>
            <person name="Straub T."/>
            <person name="Salamzade R."/>
            <person name="Saavedra J."/>
            <person name="Lebreton F."/>
            <person name="Prichula J."/>
            <person name="Schaufler K."/>
            <person name="Gaca A."/>
            <person name="Sgardioli B."/>
            <person name="Wagenaar J."/>
            <person name="Strong T."/>
        </authorList>
    </citation>
    <scope>NUCLEOTIDE SEQUENCE [LARGE SCALE GENOMIC DNA]</scope>
    <source>
        <strain evidence="4 5">DIV0869a</strain>
    </source>
</reference>
<dbReference type="InterPro" id="IPR003593">
    <property type="entry name" value="AAA+_ATPase"/>
</dbReference>
<evidence type="ECO:0000256" key="2">
    <source>
        <dbReference type="ARBA" id="ARBA00022840"/>
    </source>
</evidence>
<evidence type="ECO:0000313" key="4">
    <source>
        <dbReference type="EMBL" id="MBO0441789.1"/>
    </source>
</evidence>
<accession>A0ABS3H512</accession>
<feature type="domain" description="ABC transporter" evidence="3">
    <location>
        <begin position="3"/>
        <end position="211"/>
    </location>
</feature>
<dbReference type="Proteomes" id="UP000664632">
    <property type="component" value="Unassembled WGS sequence"/>
</dbReference>
<dbReference type="RefSeq" id="WP_207113744.1">
    <property type="nucleotide sequence ID" value="NZ_JAFLWD010000048.1"/>
</dbReference>
<gene>
    <name evidence="4" type="ORF">JZO69_15585</name>
</gene>
<dbReference type="InterPro" id="IPR017871">
    <property type="entry name" value="ABC_transporter-like_CS"/>
</dbReference>
<dbReference type="Pfam" id="PF00005">
    <property type="entry name" value="ABC_tran"/>
    <property type="match status" value="1"/>
</dbReference>
<dbReference type="SMART" id="SM00382">
    <property type="entry name" value="AAA"/>
    <property type="match status" value="1"/>
</dbReference>
<proteinExistence type="predicted"/>
<dbReference type="Gene3D" id="3.40.50.300">
    <property type="entry name" value="P-loop containing nucleotide triphosphate hydrolases"/>
    <property type="match status" value="1"/>
</dbReference>
<keyword evidence="2 4" id="KW-0067">ATP-binding</keyword>
<evidence type="ECO:0000313" key="5">
    <source>
        <dbReference type="Proteomes" id="UP000664632"/>
    </source>
</evidence>
<dbReference type="PROSITE" id="PS50893">
    <property type="entry name" value="ABC_TRANSPORTER_2"/>
    <property type="match status" value="1"/>
</dbReference>
<evidence type="ECO:0000256" key="1">
    <source>
        <dbReference type="ARBA" id="ARBA00022741"/>
    </source>
</evidence>
<keyword evidence="5" id="KW-1185">Reference proteome</keyword>
<dbReference type="InterPro" id="IPR003439">
    <property type="entry name" value="ABC_transporter-like_ATP-bd"/>
</dbReference>
<sequence>MIFEANNLSIEINKKKIVTNFDLSVKAGDFVLITGKSGTGKTTLINNLSLLEKGYKGSLNYEQFENTTKNCQRIRKNVISYMFQNYGLLENMTVLENLKLAIKYNKSFKKNDLTILLEKFSLPESILTKKVFLLSGGEQQRIALIRSLLKPFEIIFADEPTGNLDEENAAFIIEYFHYLVTEKGKAVVLVTHDKQLLKYASLVIDLDLEQTH</sequence>
<dbReference type="PANTHER" id="PTHR42798:SF2">
    <property type="entry name" value="ABC TRANSPORTER ATP-BINDING PROTEIN MG467-RELATED"/>
    <property type="match status" value="1"/>
</dbReference>
<protein>
    <submittedName>
        <fullName evidence="4">ABC transporter ATP-binding protein</fullName>
    </submittedName>
</protein>